<dbReference type="EMBL" id="KN880626">
    <property type="protein sequence ID" value="KIY64632.1"/>
    <property type="molecule type" value="Genomic_DNA"/>
</dbReference>
<evidence type="ECO:0000313" key="1">
    <source>
        <dbReference type="EMBL" id="KIY64632.1"/>
    </source>
</evidence>
<dbReference type="Proteomes" id="UP000054007">
    <property type="component" value="Unassembled WGS sequence"/>
</dbReference>
<gene>
    <name evidence="1" type="ORF">CYLTODRAFT_425041</name>
</gene>
<proteinExistence type="predicted"/>
<organism evidence="1 2">
    <name type="scientific">Cylindrobasidium torrendii FP15055 ss-10</name>
    <dbReference type="NCBI Taxonomy" id="1314674"/>
    <lineage>
        <taxon>Eukaryota</taxon>
        <taxon>Fungi</taxon>
        <taxon>Dikarya</taxon>
        <taxon>Basidiomycota</taxon>
        <taxon>Agaricomycotina</taxon>
        <taxon>Agaricomycetes</taxon>
        <taxon>Agaricomycetidae</taxon>
        <taxon>Agaricales</taxon>
        <taxon>Marasmiineae</taxon>
        <taxon>Physalacriaceae</taxon>
        <taxon>Cylindrobasidium</taxon>
    </lineage>
</organism>
<name>A0A0D7B2A7_9AGAR</name>
<evidence type="ECO:0000313" key="2">
    <source>
        <dbReference type="Proteomes" id="UP000054007"/>
    </source>
</evidence>
<sequence>MSSAATIIQKSPAFLRRANYVLNAEETDAVQAEERQLEEEIPRLDEGIQTCQDKLAFHRQQLEHYANLLEATQNRKNDACSALLRDRQLLSPSSMRALPNEVLSNIFLKFIEMRHSEGTSHWHRNSDSSGLWVDTGRIYIPHTALRLVCQRWNSVVVSEPHLWQTVLFLMPPSDTASHLDANKGLDDEYWGQLFRNVARAHTLPLDLQVKIACKKGPISPSIVHDTLCRLMDLLPRTTYLNMEFDSVTFGSRKEVAASTFPLPSSSDKFAVTNFVVGHPYSSEYKMLDRWILSLMAYMPMLHSVRLPSMHGSQHATGMFPSGTRYNALSTVQLRDASADILASLFKRACSLTSLRIHTICSTSPSRHPLRHETISELTVTTEKDTPNCLLQLAFPALKKLEIGPPNLGERRAHFNTFTLSWHQNSISQFYMQSRYFLTELSVHFRLKEPENIIPFLSSQPSLTSLTLRSAPSSLFSFLCVPKLLELAKLDVAFLFFLEGSREIDASISELMETLRNRRDIVERGDACQCLLWKVDFHLEACQLFGVEGRLGQDMRKLEGDFHAVGSRLALSTTECRNYSL</sequence>
<protein>
    <submittedName>
        <fullName evidence="1">Uncharacterized protein</fullName>
    </submittedName>
</protein>
<keyword evidence="2" id="KW-1185">Reference proteome</keyword>
<dbReference type="AlphaFoldDB" id="A0A0D7B2A7"/>
<reference evidence="1 2" key="1">
    <citation type="journal article" date="2015" name="Fungal Genet. Biol.">
        <title>Evolution of novel wood decay mechanisms in Agaricales revealed by the genome sequences of Fistulina hepatica and Cylindrobasidium torrendii.</title>
        <authorList>
            <person name="Floudas D."/>
            <person name="Held B.W."/>
            <person name="Riley R."/>
            <person name="Nagy L.G."/>
            <person name="Koehler G."/>
            <person name="Ransdell A.S."/>
            <person name="Younus H."/>
            <person name="Chow J."/>
            <person name="Chiniquy J."/>
            <person name="Lipzen A."/>
            <person name="Tritt A."/>
            <person name="Sun H."/>
            <person name="Haridas S."/>
            <person name="LaButti K."/>
            <person name="Ohm R.A."/>
            <person name="Kues U."/>
            <person name="Blanchette R.A."/>
            <person name="Grigoriev I.V."/>
            <person name="Minto R.E."/>
            <person name="Hibbett D.S."/>
        </authorList>
    </citation>
    <scope>NUCLEOTIDE SEQUENCE [LARGE SCALE GENOMIC DNA]</scope>
    <source>
        <strain evidence="1 2">FP15055 ss-10</strain>
    </source>
</reference>
<accession>A0A0D7B2A7</accession>